<dbReference type="ZFIN" id="ZDB-GENE-231219-1">
    <property type="gene designation" value="hcar2"/>
</dbReference>
<dbReference type="KEGG" id="dre:101884973"/>
<protein>
    <submittedName>
        <fullName evidence="2">Hydroxycarboxylic acid receptor 2</fullName>
    </submittedName>
</protein>
<dbReference type="CTD" id="338442"/>
<dbReference type="InterPro" id="IPR017452">
    <property type="entry name" value="GPCR_Rhodpsn_7TM"/>
</dbReference>
<evidence type="ECO:0000313" key="2">
    <source>
        <dbReference type="RefSeq" id="XP_009300337.2"/>
    </source>
</evidence>
<gene>
    <name evidence="2 3" type="primary">hcar2</name>
</gene>
<keyword evidence="1" id="KW-1185">Reference proteome</keyword>
<dbReference type="Gene3D" id="1.20.1070.10">
    <property type="entry name" value="Rhodopsin 7-helix transmembrane proteins"/>
    <property type="match status" value="1"/>
</dbReference>
<evidence type="ECO:0000313" key="1">
    <source>
        <dbReference type="Proteomes" id="UP000000437"/>
    </source>
</evidence>
<dbReference type="OrthoDB" id="8889623at2759"/>
<accession>A0A8M3B313</accession>
<name>A0A8M3B313_DANRE</name>
<dbReference type="RefSeq" id="XP_009300337.2">
    <property type="nucleotide sequence ID" value="XM_009302062.5"/>
</dbReference>
<organism evidence="1 2">
    <name type="scientific">Danio rerio</name>
    <name type="common">Zebrafish</name>
    <name type="synonym">Brachydanio rerio</name>
    <dbReference type="NCBI Taxonomy" id="7955"/>
    <lineage>
        <taxon>Eukaryota</taxon>
        <taxon>Metazoa</taxon>
        <taxon>Chordata</taxon>
        <taxon>Craniata</taxon>
        <taxon>Vertebrata</taxon>
        <taxon>Euteleostomi</taxon>
        <taxon>Actinopterygii</taxon>
        <taxon>Neopterygii</taxon>
        <taxon>Teleostei</taxon>
        <taxon>Ostariophysi</taxon>
        <taxon>Cypriniformes</taxon>
        <taxon>Danionidae</taxon>
        <taxon>Danioninae</taxon>
        <taxon>Danio</taxon>
    </lineage>
</organism>
<dbReference type="InterPro" id="IPR000276">
    <property type="entry name" value="GPCR_Rhodpsn"/>
</dbReference>
<dbReference type="PANTHER" id="PTHR24232">
    <property type="entry name" value="G-PROTEIN COUPLED RECEPTOR"/>
    <property type="match status" value="1"/>
</dbReference>
<dbReference type="Pfam" id="PF00001">
    <property type="entry name" value="7tm_1"/>
    <property type="match status" value="1"/>
</dbReference>
<dbReference type="PROSITE" id="PS50262">
    <property type="entry name" value="G_PROTEIN_RECEP_F1_2"/>
    <property type="match status" value="1"/>
</dbReference>
<evidence type="ECO:0000313" key="3">
    <source>
        <dbReference type="ZFIN" id="ZDB-GENE-231219-1"/>
    </source>
</evidence>
<sequence length="307" mass="34990">MDLPGLLNSSVLLVLHRPLNGSPVPLTVLDSCAEMPAALLFYLVLQFINMFLGVPANLMVLWLIRRNRRDSSSSNIFMVQLAVLDAGFCLIPPLELVNIVYWSSSHMWFVLRFFYGVKDASPLFLSCICLDRYAAVLHPVTFSALQDRHHRSVCAAVVWVITLLYAAAKCAGNIPNFEKVFTVMILVVFAFMLFCNGSILWALRRSAPGRDHRHPVKKKAFRTVLLILVITVFNYFPPVALFPFQEYFPPLVFHCCVHYIAFGFMDISSSIQPALYLWREPRAPPCWRRRSRAEEPLNTVSRSVDLH</sequence>
<dbReference type="Proteomes" id="UP000000437">
    <property type="component" value="Chromosome 5"/>
</dbReference>
<dbReference type="GO" id="GO:0005886">
    <property type="term" value="C:plasma membrane"/>
    <property type="evidence" value="ECO:0000318"/>
    <property type="project" value="GO_Central"/>
</dbReference>
<proteinExistence type="predicted"/>
<dbReference type="GO" id="GO:0007186">
    <property type="term" value="P:G protein-coupled receptor signaling pathway"/>
    <property type="evidence" value="ECO:0000318"/>
    <property type="project" value="GO_Central"/>
</dbReference>
<dbReference type="PANTHER" id="PTHR24232:SF107">
    <property type="entry name" value="HYDROXYCARBOXYLIC ACID RECEPTOR 2-LIKE"/>
    <property type="match status" value="1"/>
</dbReference>
<keyword evidence="2" id="KW-0675">Receptor</keyword>
<dbReference type="GO" id="GO:0004930">
    <property type="term" value="F:G protein-coupled receptor activity"/>
    <property type="evidence" value="ECO:0000318"/>
    <property type="project" value="GO_Central"/>
</dbReference>
<dbReference type="AGR" id="ZFIN:ZDB-GENE-231219-1"/>
<dbReference type="SUPFAM" id="SSF81321">
    <property type="entry name" value="Family A G protein-coupled receptor-like"/>
    <property type="match status" value="1"/>
</dbReference>
<dbReference type="PRINTS" id="PR00237">
    <property type="entry name" value="GPCRRHODOPSN"/>
</dbReference>
<reference evidence="2" key="1">
    <citation type="submission" date="2025-08" db="UniProtKB">
        <authorList>
            <consortium name="RefSeq"/>
        </authorList>
    </citation>
    <scope>IDENTIFICATION</scope>
    <source>
        <strain evidence="2">Tuebingen</strain>
        <tissue evidence="2">Fibroblasts and whole tissue</tissue>
    </source>
</reference>